<gene>
    <name evidence="2" type="ORF">D4764_15G0004270</name>
</gene>
<keyword evidence="3" id="KW-1185">Reference proteome</keyword>
<evidence type="ECO:0000313" key="3">
    <source>
        <dbReference type="Proteomes" id="UP000324091"/>
    </source>
</evidence>
<dbReference type="Proteomes" id="UP000324091">
    <property type="component" value="Chromosome 15"/>
</dbReference>
<dbReference type="AlphaFoldDB" id="A0A5C6P0J0"/>
<protein>
    <submittedName>
        <fullName evidence="2">Uncharacterized protein</fullName>
    </submittedName>
</protein>
<dbReference type="EMBL" id="RHFK02000007">
    <property type="protein sequence ID" value="TWW73033.1"/>
    <property type="molecule type" value="Genomic_DNA"/>
</dbReference>
<name>A0A5C6P0J0_9TELE</name>
<accession>A0A5C6P0J0</accession>
<sequence length="200" mass="22545">MTEPKTPRLTTQAASLLPLGPQLRSSRCFDDGPALRNQDVGTFPVEVLDLWRCFRVSSCSFTLRFDPTQKSLLTRGRSRSCPCLDCSDIISTVRIQAKTRELRERQARERDYAEILDVSRSPDRAREEEPPHVGFNALNSSLDSGHSRPHSPRDDYPHLSPLHQHQHQHSDSLYPHKGRNERPPSADRWVGVMGGGGRAG</sequence>
<organism evidence="2 3">
    <name type="scientific">Takifugu flavidus</name>
    <name type="common">sansaifugu</name>
    <dbReference type="NCBI Taxonomy" id="433684"/>
    <lineage>
        <taxon>Eukaryota</taxon>
        <taxon>Metazoa</taxon>
        <taxon>Chordata</taxon>
        <taxon>Craniata</taxon>
        <taxon>Vertebrata</taxon>
        <taxon>Euteleostomi</taxon>
        <taxon>Actinopterygii</taxon>
        <taxon>Neopterygii</taxon>
        <taxon>Teleostei</taxon>
        <taxon>Neoteleostei</taxon>
        <taxon>Acanthomorphata</taxon>
        <taxon>Eupercaria</taxon>
        <taxon>Tetraodontiformes</taxon>
        <taxon>Tetradontoidea</taxon>
        <taxon>Tetraodontidae</taxon>
        <taxon>Takifugu</taxon>
    </lineage>
</organism>
<evidence type="ECO:0000256" key="1">
    <source>
        <dbReference type="SAM" id="MobiDB-lite"/>
    </source>
</evidence>
<comment type="caution">
    <text evidence="2">The sequence shown here is derived from an EMBL/GenBank/DDBJ whole genome shotgun (WGS) entry which is preliminary data.</text>
</comment>
<feature type="compositionally biased region" description="Basic and acidic residues" evidence="1">
    <location>
        <begin position="120"/>
        <end position="131"/>
    </location>
</feature>
<feature type="region of interest" description="Disordered" evidence="1">
    <location>
        <begin position="119"/>
        <end position="200"/>
    </location>
</feature>
<reference evidence="2 3" key="1">
    <citation type="submission" date="2019-04" db="EMBL/GenBank/DDBJ databases">
        <title>Chromosome genome assembly for Takifugu flavidus.</title>
        <authorList>
            <person name="Xiao S."/>
        </authorList>
    </citation>
    <scope>NUCLEOTIDE SEQUENCE [LARGE SCALE GENOMIC DNA]</scope>
    <source>
        <strain evidence="2">HTHZ2018</strain>
        <tissue evidence="2">Muscle</tissue>
    </source>
</reference>
<proteinExistence type="predicted"/>
<evidence type="ECO:0000313" key="2">
    <source>
        <dbReference type="EMBL" id="TWW73033.1"/>
    </source>
</evidence>